<dbReference type="InterPro" id="IPR038725">
    <property type="entry name" value="YdaG_split_barrel_FMN-bd"/>
</dbReference>
<feature type="region of interest" description="Disordered" evidence="1">
    <location>
        <begin position="35"/>
        <end position="77"/>
    </location>
</feature>
<dbReference type="Proteomes" id="UP000281128">
    <property type="component" value="Unassembled WGS sequence"/>
</dbReference>
<organism evidence="3 4">
    <name type="scientific">Roseovarius spongiae</name>
    <dbReference type="NCBI Taxonomy" id="2320272"/>
    <lineage>
        <taxon>Bacteria</taxon>
        <taxon>Pseudomonadati</taxon>
        <taxon>Pseudomonadota</taxon>
        <taxon>Alphaproteobacteria</taxon>
        <taxon>Rhodobacterales</taxon>
        <taxon>Roseobacteraceae</taxon>
        <taxon>Roseovarius</taxon>
    </lineage>
</organism>
<dbReference type="EMBL" id="RAPE01000002">
    <property type="protein sequence ID" value="RKF15427.1"/>
    <property type="molecule type" value="Genomic_DNA"/>
</dbReference>
<dbReference type="Pfam" id="PF16242">
    <property type="entry name" value="Pyrid_ox_like"/>
    <property type="match status" value="1"/>
</dbReference>
<comment type="caution">
    <text evidence="3">The sequence shown here is derived from an EMBL/GenBank/DDBJ whole genome shotgun (WGS) entry which is preliminary data.</text>
</comment>
<dbReference type="PANTHER" id="PTHR34818">
    <property type="entry name" value="PROTEIN BLI-3"/>
    <property type="match status" value="1"/>
</dbReference>
<protein>
    <recommendedName>
        <fullName evidence="2">General stress protein FMN-binding split barrel domain-containing protein</fullName>
    </recommendedName>
</protein>
<accession>A0A3A8AWE2</accession>
<reference evidence="3 4" key="1">
    <citation type="submission" date="2018-09" db="EMBL/GenBank/DDBJ databases">
        <title>Roseovarius spongiae sp. nov., isolated from a marine sponge.</title>
        <authorList>
            <person name="Zhuang L."/>
            <person name="Luo L."/>
        </authorList>
    </citation>
    <scope>NUCLEOTIDE SEQUENCE [LARGE SCALE GENOMIC DNA]</scope>
    <source>
        <strain evidence="3 4">HN-E21</strain>
    </source>
</reference>
<evidence type="ECO:0000256" key="1">
    <source>
        <dbReference type="SAM" id="MobiDB-lite"/>
    </source>
</evidence>
<dbReference type="Gene3D" id="2.30.110.10">
    <property type="entry name" value="Electron Transport, Fmn-binding Protein, Chain A"/>
    <property type="match status" value="1"/>
</dbReference>
<name>A0A3A8AWE2_9RHOB</name>
<evidence type="ECO:0000313" key="3">
    <source>
        <dbReference type="EMBL" id="RKF15427.1"/>
    </source>
</evidence>
<dbReference type="AlphaFoldDB" id="A0A3A8AWE2"/>
<evidence type="ECO:0000313" key="4">
    <source>
        <dbReference type="Proteomes" id="UP000281128"/>
    </source>
</evidence>
<evidence type="ECO:0000259" key="2">
    <source>
        <dbReference type="Pfam" id="PF16242"/>
    </source>
</evidence>
<dbReference type="PANTHER" id="PTHR34818:SF1">
    <property type="entry name" value="PROTEIN BLI-3"/>
    <property type="match status" value="1"/>
</dbReference>
<feature type="compositionally biased region" description="Basic residues" evidence="1">
    <location>
        <begin position="47"/>
        <end position="60"/>
    </location>
</feature>
<feature type="domain" description="General stress protein FMN-binding split barrel" evidence="2">
    <location>
        <begin position="81"/>
        <end position="221"/>
    </location>
</feature>
<dbReference type="InterPro" id="IPR052917">
    <property type="entry name" value="Stress-Dev_Protein"/>
</dbReference>
<dbReference type="OrthoDB" id="1432662at2"/>
<proteinExistence type="predicted"/>
<sequence length="230" mass="24940">MWRSAFTSSPRSNCMAALNIGLPPGVDLLNARSFIARGPQPGQSPRSRARRGTRAHRRTFPPRPQGTHQPEGNPMSDDLATEFWKRAGKVTAGMLSASGAPPRPMAHQTRDGDQALWFITANGTDIADAAAEGARAQHIIACGHGHLYAAIDGTLSVEHSKPVLDDIWSPLAAAWFDEGREDRDVCLVRFTPSQAEVWTTDGAAKTLFEMTRASVANERPDVGAHGHLRF</sequence>
<dbReference type="InterPro" id="IPR012349">
    <property type="entry name" value="Split_barrel_FMN-bd"/>
</dbReference>
<dbReference type="SUPFAM" id="SSF50475">
    <property type="entry name" value="FMN-binding split barrel"/>
    <property type="match status" value="1"/>
</dbReference>
<gene>
    <name evidence="3" type="ORF">D6850_08990</name>
</gene>
<keyword evidence="4" id="KW-1185">Reference proteome</keyword>